<accession>A0AAN7H023</accession>
<feature type="region of interest" description="Disordered" evidence="1">
    <location>
        <begin position="933"/>
        <end position="957"/>
    </location>
</feature>
<feature type="compositionally biased region" description="Low complexity" evidence="1">
    <location>
        <begin position="450"/>
        <end position="461"/>
    </location>
</feature>
<protein>
    <submittedName>
        <fullName evidence="2">Uncharacterized protein</fullName>
    </submittedName>
</protein>
<feature type="region of interest" description="Disordered" evidence="1">
    <location>
        <begin position="845"/>
        <end position="873"/>
    </location>
</feature>
<keyword evidence="3" id="KW-1185">Reference proteome</keyword>
<evidence type="ECO:0000313" key="2">
    <source>
        <dbReference type="EMBL" id="KAK4230461.1"/>
    </source>
</evidence>
<feature type="region of interest" description="Disordered" evidence="1">
    <location>
        <begin position="217"/>
        <end position="252"/>
    </location>
</feature>
<proteinExistence type="predicted"/>
<feature type="region of interest" description="Disordered" evidence="1">
    <location>
        <begin position="125"/>
        <end position="202"/>
    </location>
</feature>
<organism evidence="2 3">
    <name type="scientific">Podospora fimiseda</name>
    <dbReference type="NCBI Taxonomy" id="252190"/>
    <lineage>
        <taxon>Eukaryota</taxon>
        <taxon>Fungi</taxon>
        <taxon>Dikarya</taxon>
        <taxon>Ascomycota</taxon>
        <taxon>Pezizomycotina</taxon>
        <taxon>Sordariomycetes</taxon>
        <taxon>Sordariomycetidae</taxon>
        <taxon>Sordariales</taxon>
        <taxon>Podosporaceae</taxon>
        <taxon>Podospora</taxon>
    </lineage>
</organism>
<name>A0AAN7H023_9PEZI</name>
<gene>
    <name evidence="2" type="ORF">QBC38DRAFT_409599</name>
</gene>
<feature type="compositionally biased region" description="Polar residues" evidence="1">
    <location>
        <begin position="399"/>
        <end position="417"/>
    </location>
</feature>
<evidence type="ECO:0000256" key="1">
    <source>
        <dbReference type="SAM" id="MobiDB-lite"/>
    </source>
</evidence>
<comment type="caution">
    <text evidence="2">The sequence shown here is derived from an EMBL/GenBank/DDBJ whole genome shotgun (WGS) entry which is preliminary data.</text>
</comment>
<feature type="compositionally biased region" description="Basic and acidic residues" evidence="1">
    <location>
        <begin position="936"/>
        <end position="946"/>
    </location>
</feature>
<feature type="compositionally biased region" description="Low complexity" evidence="1">
    <location>
        <begin position="72"/>
        <end position="83"/>
    </location>
</feature>
<reference evidence="2" key="1">
    <citation type="journal article" date="2023" name="Mol. Phylogenet. Evol.">
        <title>Genome-scale phylogeny and comparative genomics of the fungal order Sordariales.</title>
        <authorList>
            <person name="Hensen N."/>
            <person name="Bonometti L."/>
            <person name="Westerberg I."/>
            <person name="Brannstrom I.O."/>
            <person name="Guillou S."/>
            <person name="Cros-Aarteil S."/>
            <person name="Calhoun S."/>
            <person name="Haridas S."/>
            <person name="Kuo A."/>
            <person name="Mondo S."/>
            <person name="Pangilinan J."/>
            <person name="Riley R."/>
            <person name="LaButti K."/>
            <person name="Andreopoulos B."/>
            <person name="Lipzen A."/>
            <person name="Chen C."/>
            <person name="Yan M."/>
            <person name="Daum C."/>
            <person name="Ng V."/>
            <person name="Clum A."/>
            <person name="Steindorff A."/>
            <person name="Ohm R.A."/>
            <person name="Martin F."/>
            <person name="Silar P."/>
            <person name="Natvig D.O."/>
            <person name="Lalanne C."/>
            <person name="Gautier V."/>
            <person name="Ament-Velasquez S.L."/>
            <person name="Kruys A."/>
            <person name="Hutchinson M.I."/>
            <person name="Powell A.J."/>
            <person name="Barry K."/>
            <person name="Miller A.N."/>
            <person name="Grigoriev I.V."/>
            <person name="Debuchy R."/>
            <person name="Gladieux P."/>
            <person name="Hiltunen Thoren M."/>
            <person name="Johannesson H."/>
        </authorList>
    </citation>
    <scope>NUCLEOTIDE SEQUENCE</scope>
    <source>
        <strain evidence="2">CBS 990.96</strain>
    </source>
</reference>
<feature type="region of interest" description="Disordered" evidence="1">
    <location>
        <begin position="346"/>
        <end position="420"/>
    </location>
</feature>
<dbReference type="EMBL" id="MU865298">
    <property type="protein sequence ID" value="KAK4230461.1"/>
    <property type="molecule type" value="Genomic_DNA"/>
</dbReference>
<feature type="region of interest" description="Disordered" evidence="1">
    <location>
        <begin position="72"/>
        <end position="106"/>
    </location>
</feature>
<sequence>MDSIHTTRRSASHGALDKIYTADAVHSQRRPISRHPLRIVNENVSLLVSPGPLESMLKTTTETGDIGLFSIRPVRSSGSIPGPSRRRPSFGDPSYSRPPTRDDRIWLPSYQDTTSEIISMYGSDSMRSAGSSFTSPFDDRGNRSYSMTTCSPRPTPHQKSTGTMQSHQSDGLLQRPRSPFPYPTRLKRPGVRPSSPALTESGAVDYSRMVAIDRVSRRTVHGSYKPTYPQQNGRSLPRTRFDGNRSSEYSSAYNMSPVSSAAWGSGYRPRLNNSTSEHSLRTSSLTSIVNMYQPSTCGSLSRKTSLRAQSPGSFYYDYSEAFEHPSEECPPIPDFHSNISTRGRSLYQQKNETPSRFRGSGRYDAAPTPGPSIGYEPCTPKSSIRESAHSGDATDEGHFQQSTSMLPSLTEQPSTGTAPGEEIWSADTVVVQKRQDANLTTRSRLHMSTSGYMSMSMPSSRSYDENTPYLALSPAHSSPRPNNPHRSLPASYRRRGSISSAHSGQSRRSRLYSVEPELSDYSSLVDYPDHTANPTYQEGPVNSTRNPNQSSLGSSENAHATENFGQLDREVAYTSADTPGFRGHKRNLAVPIIYTGNLLTTPETDRDSIADRSRTPMLAPNPISPARQLRLQNSVPQLMKALPSLADGPVNNKAFIGSNSIDEMECAMRFSPIDLSNITMSRSDQEDPETPYPGLQLFPEIPSPFVPITRELVPEDRFFQRESVEINGEYRNTRQNKGKLKLKVSRGALTKMQGESAGARRNTVSELAKAWNDGVLDPEPWVHVSRDGGCRDLAEEHSNIESRMEKERNDLCGVVSAFVGNLEPSTPAPALPVRRSVGSVHFDRGATPAAPRLTGITSPTSTPDARSSFSFDTCVSGKSPRGVRKRLSLLRFLLSPGKTLVEPPPEGGACSAPDMDLAKSKSVEAEGDEDLLENSAIDKDRGDVEVPQHQGRGFRGRMSKWIKSARQAIMGACSTSGKRG</sequence>
<reference evidence="2" key="2">
    <citation type="submission" date="2023-05" db="EMBL/GenBank/DDBJ databases">
        <authorList>
            <consortium name="Lawrence Berkeley National Laboratory"/>
            <person name="Steindorff A."/>
            <person name="Hensen N."/>
            <person name="Bonometti L."/>
            <person name="Westerberg I."/>
            <person name="Brannstrom I.O."/>
            <person name="Guillou S."/>
            <person name="Cros-Aarteil S."/>
            <person name="Calhoun S."/>
            <person name="Haridas S."/>
            <person name="Kuo A."/>
            <person name="Mondo S."/>
            <person name="Pangilinan J."/>
            <person name="Riley R."/>
            <person name="Labutti K."/>
            <person name="Andreopoulos B."/>
            <person name="Lipzen A."/>
            <person name="Chen C."/>
            <person name="Yanf M."/>
            <person name="Daum C."/>
            <person name="Ng V."/>
            <person name="Clum A."/>
            <person name="Ohm R."/>
            <person name="Martin F."/>
            <person name="Silar P."/>
            <person name="Natvig D."/>
            <person name="Lalanne C."/>
            <person name="Gautier V."/>
            <person name="Ament-Velasquez S.L."/>
            <person name="Kruys A."/>
            <person name="Hutchinson M.I."/>
            <person name="Powell A.J."/>
            <person name="Barry K."/>
            <person name="Miller A.N."/>
            <person name="Grigoriev I.V."/>
            <person name="Debuchy R."/>
            <person name="Gladieux P."/>
            <person name="Thoren M.H."/>
            <person name="Johannesson H."/>
        </authorList>
    </citation>
    <scope>NUCLEOTIDE SEQUENCE</scope>
    <source>
        <strain evidence="2">CBS 990.96</strain>
    </source>
</reference>
<feature type="compositionally biased region" description="Polar residues" evidence="1">
    <location>
        <begin position="143"/>
        <end position="171"/>
    </location>
</feature>
<feature type="compositionally biased region" description="Polar residues" evidence="1">
    <location>
        <begin position="532"/>
        <end position="557"/>
    </location>
</feature>
<feature type="region of interest" description="Disordered" evidence="1">
    <location>
        <begin position="450"/>
        <end position="557"/>
    </location>
</feature>
<dbReference type="AlphaFoldDB" id="A0AAN7H023"/>
<feature type="compositionally biased region" description="Polar residues" evidence="1">
    <location>
        <begin position="125"/>
        <end position="135"/>
    </location>
</feature>
<feature type="compositionally biased region" description="Polar residues" evidence="1">
    <location>
        <begin position="855"/>
        <end position="873"/>
    </location>
</feature>
<evidence type="ECO:0000313" key="3">
    <source>
        <dbReference type="Proteomes" id="UP001301958"/>
    </source>
</evidence>
<dbReference type="Proteomes" id="UP001301958">
    <property type="component" value="Unassembled WGS sequence"/>
</dbReference>